<name>A0A9P5TIX9_GYMJU</name>
<feature type="domain" description="F-box" evidence="2">
    <location>
        <begin position="76"/>
        <end position="131"/>
    </location>
</feature>
<comment type="caution">
    <text evidence="3">The sequence shown here is derived from an EMBL/GenBank/DDBJ whole genome shotgun (WGS) entry which is preliminary data.</text>
</comment>
<reference evidence="3" key="1">
    <citation type="submission" date="2020-11" db="EMBL/GenBank/DDBJ databases">
        <authorList>
            <consortium name="DOE Joint Genome Institute"/>
            <person name="Ahrendt S."/>
            <person name="Riley R."/>
            <person name="Andreopoulos W."/>
            <person name="LaButti K."/>
            <person name="Pangilinan J."/>
            <person name="Ruiz-duenas F.J."/>
            <person name="Barrasa J.M."/>
            <person name="Sanchez-Garcia M."/>
            <person name="Camarero S."/>
            <person name="Miyauchi S."/>
            <person name="Serrano A."/>
            <person name="Linde D."/>
            <person name="Babiker R."/>
            <person name="Drula E."/>
            <person name="Ayuso-Fernandez I."/>
            <person name="Pacheco R."/>
            <person name="Padilla G."/>
            <person name="Ferreira P."/>
            <person name="Barriuso J."/>
            <person name="Kellner H."/>
            <person name="Castanera R."/>
            <person name="Alfaro M."/>
            <person name="Ramirez L."/>
            <person name="Pisabarro A.G."/>
            <person name="Kuo A."/>
            <person name="Tritt A."/>
            <person name="Lipzen A."/>
            <person name="He G."/>
            <person name="Yan M."/>
            <person name="Ng V."/>
            <person name="Cullen D."/>
            <person name="Martin F."/>
            <person name="Rosso M.-N."/>
            <person name="Henrissat B."/>
            <person name="Hibbett D."/>
            <person name="Martinez A.T."/>
            <person name="Grigoriev I.V."/>
        </authorList>
    </citation>
    <scope>NUCLEOTIDE SEQUENCE</scope>
    <source>
        <strain evidence="3">AH 44721</strain>
    </source>
</reference>
<keyword evidence="4" id="KW-1185">Reference proteome</keyword>
<dbReference type="EMBL" id="JADNYJ010000097">
    <property type="protein sequence ID" value="KAF8886258.1"/>
    <property type="molecule type" value="Genomic_DNA"/>
</dbReference>
<dbReference type="Pfam" id="PF12937">
    <property type="entry name" value="F-box-like"/>
    <property type="match status" value="1"/>
</dbReference>
<feature type="coiled-coil region" evidence="1">
    <location>
        <begin position="30"/>
        <end position="64"/>
    </location>
</feature>
<dbReference type="Proteomes" id="UP000724874">
    <property type="component" value="Unassembled WGS sequence"/>
</dbReference>
<dbReference type="AlphaFoldDB" id="A0A9P5TIX9"/>
<gene>
    <name evidence="3" type="ORF">CPB84DRAFT_1549400</name>
</gene>
<protein>
    <recommendedName>
        <fullName evidence="2">F-box domain-containing protein</fullName>
    </recommendedName>
</protein>
<evidence type="ECO:0000259" key="2">
    <source>
        <dbReference type="Pfam" id="PF12937"/>
    </source>
</evidence>
<proteinExistence type="predicted"/>
<keyword evidence="1" id="KW-0175">Coiled coil</keyword>
<dbReference type="InterPro" id="IPR001810">
    <property type="entry name" value="F-box_dom"/>
</dbReference>
<sequence>MTAFYSPFTPYLNTNYVPTNIDRAQILELLREPEVEVAKLNAEIAHLQSELDQLEAQHDGLEQAIFDHYQLLSPFRRLPDDILQEIFLRCLPEKHNALMSTTEAPLLLGRVCSRWRGLAFHTPRLWATLHIPLPVPPTQSGLPYSMPTDMYNELCRDFDERFKLHCDAIHDWLTRSGSCALSISLNPMDISSSSKNHEYIRAYFNILLHFSRRWRSLELTIPTGDNSVILASIPARDLPMLEFLHLKFSRRVSHEEGWLKSGMLSTRSLRVLQLAQFPFKFSSIERISLASRTSSLVM</sequence>
<evidence type="ECO:0000313" key="4">
    <source>
        <dbReference type="Proteomes" id="UP000724874"/>
    </source>
</evidence>
<evidence type="ECO:0000313" key="3">
    <source>
        <dbReference type="EMBL" id="KAF8886258.1"/>
    </source>
</evidence>
<accession>A0A9P5TIX9</accession>
<organism evidence="3 4">
    <name type="scientific">Gymnopilus junonius</name>
    <name type="common">Spectacular rustgill mushroom</name>
    <name type="synonym">Gymnopilus spectabilis subsp. junonius</name>
    <dbReference type="NCBI Taxonomy" id="109634"/>
    <lineage>
        <taxon>Eukaryota</taxon>
        <taxon>Fungi</taxon>
        <taxon>Dikarya</taxon>
        <taxon>Basidiomycota</taxon>
        <taxon>Agaricomycotina</taxon>
        <taxon>Agaricomycetes</taxon>
        <taxon>Agaricomycetidae</taxon>
        <taxon>Agaricales</taxon>
        <taxon>Agaricineae</taxon>
        <taxon>Hymenogastraceae</taxon>
        <taxon>Gymnopilus</taxon>
    </lineage>
</organism>
<dbReference type="Gene3D" id="1.20.1280.50">
    <property type="match status" value="1"/>
</dbReference>
<evidence type="ECO:0000256" key="1">
    <source>
        <dbReference type="SAM" id="Coils"/>
    </source>
</evidence>
<dbReference type="OrthoDB" id="3248197at2759"/>